<dbReference type="Gene3D" id="3.40.50.620">
    <property type="entry name" value="HUPs"/>
    <property type="match status" value="1"/>
</dbReference>
<dbReference type="Pfam" id="PF01687">
    <property type="entry name" value="Flavokinase"/>
    <property type="match status" value="1"/>
</dbReference>
<keyword evidence="8 14" id="KW-0418">Kinase</keyword>
<keyword evidence="11" id="KW-0511">Multifunctional enzyme</keyword>
<organism evidence="16 17">
    <name type="scientific">Ureaplasma urealyticum</name>
    <name type="common">Ureaplasma urealyticum biotype 2</name>
    <dbReference type="NCBI Taxonomy" id="2130"/>
    <lineage>
        <taxon>Bacteria</taxon>
        <taxon>Bacillati</taxon>
        <taxon>Mycoplasmatota</taxon>
        <taxon>Mycoplasmoidales</taxon>
        <taxon>Mycoplasmoidaceae</taxon>
        <taxon>Ureaplasma</taxon>
    </lineage>
</organism>
<dbReference type="GO" id="GO:0005524">
    <property type="term" value="F:ATP binding"/>
    <property type="evidence" value="ECO:0007669"/>
    <property type="project" value="UniProtKB-UniRule"/>
</dbReference>
<evidence type="ECO:0000256" key="5">
    <source>
        <dbReference type="ARBA" id="ARBA00022679"/>
    </source>
</evidence>
<dbReference type="GO" id="GO:0008531">
    <property type="term" value="F:riboflavin kinase activity"/>
    <property type="evidence" value="ECO:0007669"/>
    <property type="project" value="UniProtKB-UniRule"/>
</dbReference>
<dbReference type="GO" id="GO:0006747">
    <property type="term" value="P:FAD biosynthetic process"/>
    <property type="evidence" value="ECO:0007669"/>
    <property type="project" value="UniProtKB-UniRule"/>
</dbReference>
<keyword evidence="9 14" id="KW-0274">FAD</keyword>
<protein>
    <recommendedName>
        <fullName evidence="14">Riboflavin biosynthesis protein</fullName>
    </recommendedName>
    <domain>
        <recommendedName>
            <fullName evidence="14">Riboflavin kinase</fullName>
            <ecNumber evidence="14">2.7.1.26</ecNumber>
        </recommendedName>
        <alternativeName>
            <fullName evidence="14">Flavokinase</fullName>
        </alternativeName>
    </domain>
    <domain>
        <recommendedName>
            <fullName evidence="14">FMN adenylyltransferase</fullName>
            <ecNumber evidence="14">2.7.7.2</ecNumber>
        </recommendedName>
        <alternativeName>
            <fullName evidence="14">FAD pyrophosphorylase</fullName>
        </alternativeName>
        <alternativeName>
            <fullName evidence="14">FAD synthase</fullName>
        </alternativeName>
    </domain>
</protein>
<name>A0ABD4SL28_UREUR</name>
<comment type="caution">
    <text evidence="16">The sequence shown here is derived from an EMBL/GenBank/DDBJ whole genome shotgun (WGS) entry which is preliminary data.</text>
</comment>
<dbReference type="EC" id="2.7.1.26" evidence="14"/>
<keyword evidence="10 14" id="KW-0067">ATP-binding</keyword>
<dbReference type="InterPro" id="IPR015864">
    <property type="entry name" value="FAD_synthase"/>
</dbReference>
<dbReference type="EC" id="2.7.7.2" evidence="14"/>
<feature type="domain" description="Riboflavin kinase" evidence="15">
    <location>
        <begin position="166"/>
        <end position="291"/>
    </location>
</feature>
<dbReference type="InterPro" id="IPR015865">
    <property type="entry name" value="Riboflavin_kinase_bac/euk"/>
</dbReference>
<evidence type="ECO:0000256" key="6">
    <source>
        <dbReference type="ARBA" id="ARBA00022695"/>
    </source>
</evidence>
<dbReference type="SUPFAM" id="SSF52374">
    <property type="entry name" value="Nucleotidylyl transferase"/>
    <property type="match status" value="1"/>
</dbReference>
<dbReference type="GO" id="GO:0009398">
    <property type="term" value="P:FMN biosynthetic process"/>
    <property type="evidence" value="ECO:0007669"/>
    <property type="project" value="UniProtKB-UniRule"/>
</dbReference>
<comment type="pathway">
    <text evidence="2 14">Cofactor biosynthesis; FMN biosynthesis; FMN from riboflavin (ATP route): step 1/1.</text>
</comment>
<keyword evidence="3 14" id="KW-0285">Flavoprotein</keyword>
<evidence type="ECO:0000256" key="14">
    <source>
        <dbReference type="PIRNR" id="PIRNR004491"/>
    </source>
</evidence>
<dbReference type="Proteomes" id="UP001201240">
    <property type="component" value="Unassembled WGS sequence"/>
</dbReference>
<dbReference type="InterPro" id="IPR023468">
    <property type="entry name" value="Riboflavin_kinase"/>
</dbReference>
<dbReference type="GO" id="GO:0003919">
    <property type="term" value="F:FMN adenylyltransferase activity"/>
    <property type="evidence" value="ECO:0007669"/>
    <property type="project" value="UniProtKB-UniRule"/>
</dbReference>
<evidence type="ECO:0000313" key="17">
    <source>
        <dbReference type="Proteomes" id="UP001201240"/>
    </source>
</evidence>
<dbReference type="InterPro" id="IPR002606">
    <property type="entry name" value="Riboflavin_kinase_bac"/>
</dbReference>
<evidence type="ECO:0000256" key="1">
    <source>
        <dbReference type="ARBA" id="ARBA00004726"/>
    </source>
</evidence>
<evidence type="ECO:0000256" key="12">
    <source>
        <dbReference type="ARBA" id="ARBA00047880"/>
    </source>
</evidence>
<proteinExistence type="inferred from homology"/>
<accession>A0ABD4SL28</accession>
<evidence type="ECO:0000256" key="3">
    <source>
        <dbReference type="ARBA" id="ARBA00022630"/>
    </source>
</evidence>
<sequence length="291" mass="33818">MQLKLNKYMIIEITSTNIQQIRDQYFINELVIGFFDGIHLGHMNLLSDPNNQTILTFKNIPRKIKKLYDFNERIQQLEDLGFKRIFIYDIDQNNLSGEEFIDQILKPLTPKKIIVGANFTYGNNFCNASSLKQYFNVEIKIITNDVSTTKIKELIINKQVEIANKLLIKPYYRVGNVVRGDQIARNIGFNTANILCDNNLIDIAEGVYKAQVIFNNKKYDSVVYLGIPKTINTRSFSMIEAHILDFNQNIYDERIKIVFLKYLAPNLKFNNIDELITAIKNYIKLVLDKTN</sequence>
<evidence type="ECO:0000256" key="4">
    <source>
        <dbReference type="ARBA" id="ARBA00022643"/>
    </source>
</evidence>
<evidence type="ECO:0000256" key="7">
    <source>
        <dbReference type="ARBA" id="ARBA00022741"/>
    </source>
</evidence>
<dbReference type="SMART" id="SM00904">
    <property type="entry name" value="Flavokinase"/>
    <property type="match status" value="1"/>
</dbReference>
<dbReference type="SUPFAM" id="SSF82114">
    <property type="entry name" value="Riboflavin kinase-like"/>
    <property type="match status" value="1"/>
</dbReference>
<keyword evidence="7 14" id="KW-0547">Nucleotide-binding</keyword>
<dbReference type="AlphaFoldDB" id="A0ABD4SL28"/>
<comment type="catalytic activity">
    <reaction evidence="12 14">
        <text>riboflavin + ATP = FMN + ADP + H(+)</text>
        <dbReference type="Rhea" id="RHEA:14357"/>
        <dbReference type="ChEBI" id="CHEBI:15378"/>
        <dbReference type="ChEBI" id="CHEBI:30616"/>
        <dbReference type="ChEBI" id="CHEBI:57986"/>
        <dbReference type="ChEBI" id="CHEBI:58210"/>
        <dbReference type="ChEBI" id="CHEBI:456216"/>
        <dbReference type="EC" id="2.7.1.26"/>
    </reaction>
</comment>
<comment type="catalytic activity">
    <reaction evidence="13 14">
        <text>FMN + ATP + H(+) = FAD + diphosphate</text>
        <dbReference type="Rhea" id="RHEA:17237"/>
        <dbReference type="ChEBI" id="CHEBI:15378"/>
        <dbReference type="ChEBI" id="CHEBI:30616"/>
        <dbReference type="ChEBI" id="CHEBI:33019"/>
        <dbReference type="ChEBI" id="CHEBI:57692"/>
        <dbReference type="ChEBI" id="CHEBI:58210"/>
        <dbReference type="EC" id="2.7.7.2"/>
    </reaction>
</comment>
<evidence type="ECO:0000256" key="13">
    <source>
        <dbReference type="ARBA" id="ARBA00049494"/>
    </source>
</evidence>
<reference evidence="16 17" key="1">
    <citation type="submission" date="2021-10" db="EMBL/GenBank/DDBJ databases">
        <title>Sequencing the mobilome of antimicrobial resistant bacterial isolates spanning a range of GC content: The potential of a sustainable low cost, low infrastructure approach for surveillance with Oxford Nanopore sequencing.</title>
        <authorList>
            <person name="Sands K."/>
        </authorList>
    </citation>
    <scope>NUCLEOTIDE SEQUENCE [LARGE SCALE GENOMIC DNA]</scope>
    <source>
        <strain evidence="16 17">MIN-202</strain>
    </source>
</reference>
<dbReference type="InterPro" id="IPR014729">
    <property type="entry name" value="Rossmann-like_a/b/a_fold"/>
</dbReference>
<evidence type="ECO:0000256" key="9">
    <source>
        <dbReference type="ARBA" id="ARBA00022827"/>
    </source>
</evidence>
<comment type="similarity">
    <text evidence="14">Belongs to the ribF family.</text>
</comment>
<evidence type="ECO:0000256" key="8">
    <source>
        <dbReference type="ARBA" id="ARBA00022777"/>
    </source>
</evidence>
<dbReference type="Gene3D" id="2.40.30.30">
    <property type="entry name" value="Riboflavin kinase-like"/>
    <property type="match status" value="1"/>
</dbReference>
<evidence type="ECO:0000256" key="2">
    <source>
        <dbReference type="ARBA" id="ARBA00005201"/>
    </source>
</evidence>
<keyword evidence="5 14" id="KW-0808">Transferase</keyword>
<dbReference type="InterPro" id="IPR023465">
    <property type="entry name" value="Riboflavin_kinase_dom_sf"/>
</dbReference>
<comment type="pathway">
    <text evidence="1 14">Cofactor biosynthesis; FAD biosynthesis; FAD from FMN: step 1/1.</text>
</comment>
<gene>
    <name evidence="16" type="primary">ribF</name>
    <name evidence="16" type="ORF">LH652_01800</name>
</gene>
<keyword evidence="6 14" id="KW-0548">Nucleotidyltransferase</keyword>
<dbReference type="EMBL" id="JAJBIS010000001">
    <property type="protein sequence ID" value="MCF1349024.1"/>
    <property type="molecule type" value="Genomic_DNA"/>
</dbReference>
<evidence type="ECO:0000259" key="15">
    <source>
        <dbReference type="SMART" id="SM00904"/>
    </source>
</evidence>
<evidence type="ECO:0000256" key="10">
    <source>
        <dbReference type="ARBA" id="ARBA00022840"/>
    </source>
</evidence>
<evidence type="ECO:0000313" key="16">
    <source>
        <dbReference type="EMBL" id="MCF1349024.1"/>
    </source>
</evidence>
<dbReference type="PANTHER" id="PTHR22749:SF6">
    <property type="entry name" value="RIBOFLAVIN KINASE"/>
    <property type="match status" value="1"/>
</dbReference>
<evidence type="ECO:0000256" key="11">
    <source>
        <dbReference type="ARBA" id="ARBA00023268"/>
    </source>
</evidence>
<keyword evidence="4 14" id="KW-0288">FMN</keyword>
<dbReference type="PIRSF" id="PIRSF004491">
    <property type="entry name" value="FAD_Synth"/>
    <property type="match status" value="1"/>
</dbReference>
<dbReference type="NCBIfam" id="TIGR00083">
    <property type="entry name" value="ribF"/>
    <property type="match status" value="1"/>
</dbReference>
<dbReference type="PANTHER" id="PTHR22749">
    <property type="entry name" value="RIBOFLAVIN KINASE/FMN ADENYLYLTRANSFERASE"/>
    <property type="match status" value="1"/>
</dbReference>
<dbReference type="Pfam" id="PF06574">
    <property type="entry name" value="FAD_syn"/>
    <property type="match status" value="1"/>
</dbReference>